<keyword evidence="2" id="KW-1185">Reference proteome</keyword>
<reference evidence="1 2" key="1">
    <citation type="journal article" date="2015" name="Stand. Genomic Sci.">
        <title>Genomic Encyclopedia of Bacterial and Archaeal Type Strains, Phase III: the genomes of soil and plant-associated and newly described type strains.</title>
        <authorList>
            <person name="Whitman W.B."/>
            <person name="Woyke T."/>
            <person name="Klenk H.P."/>
            <person name="Zhou Y."/>
            <person name="Lilburn T.G."/>
            <person name="Beck B.J."/>
            <person name="De Vos P."/>
            <person name="Vandamme P."/>
            <person name="Eisen J.A."/>
            <person name="Garrity G."/>
            <person name="Hugenholtz P."/>
            <person name="Kyrpides N.C."/>
        </authorList>
    </citation>
    <scope>NUCLEOTIDE SEQUENCE [LARGE SCALE GENOMIC DNA]</scope>
    <source>
        <strain evidence="1 2">VKM Ac-2572</strain>
    </source>
</reference>
<proteinExistence type="predicted"/>
<dbReference type="RefSeq" id="WP_132210114.1">
    <property type="nucleotide sequence ID" value="NZ_SLWN01000005.1"/>
</dbReference>
<dbReference type="OrthoDB" id="4535590at2"/>
<comment type="caution">
    <text evidence="1">The sequence shown here is derived from an EMBL/GenBank/DDBJ whole genome shotgun (WGS) entry which is preliminary data.</text>
</comment>
<dbReference type="Proteomes" id="UP000294508">
    <property type="component" value="Unassembled WGS sequence"/>
</dbReference>
<dbReference type="AlphaFoldDB" id="A0A4R2HKG9"/>
<gene>
    <name evidence="1" type="ORF">EV652_105453</name>
</gene>
<evidence type="ECO:0000313" key="1">
    <source>
        <dbReference type="EMBL" id="TCO30458.1"/>
    </source>
</evidence>
<name>A0A4R2HKG9_9ACTN</name>
<protein>
    <submittedName>
        <fullName evidence="1">Uncharacterized protein</fullName>
    </submittedName>
</protein>
<organism evidence="1 2">
    <name type="scientific">Kribbella steppae</name>
    <dbReference type="NCBI Taxonomy" id="2512223"/>
    <lineage>
        <taxon>Bacteria</taxon>
        <taxon>Bacillati</taxon>
        <taxon>Actinomycetota</taxon>
        <taxon>Actinomycetes</taxon>
        <taxon>Propionibacteriales</taxon>
        <taxon>Kribbellaceae</taxon>
        <taxon>Kribbella</taxon>
    </lineage>
</organism>
<dbReference type="EMBL" id="SLWN01000005">
    <property type="protein sequence ID" value="TCO30458.1"/>
    <property type="molecule type" value="Genomic_DNA"/>
</dbReference>
<sequence>MTMRGGQDAAVDAALVRLADVLDGVTADLNDYCGYCYSEQDAAALAGPVAAIPSDLVPGVAAEVPDHFGDFANLYRKLTPRIMALMVHDDLHVDEELIAARLAEAGCWSTWAEDERTAMLAVGNVWWEATLASYPRKPEARVVLSFLATTPVPLVHWLEVWNAQPSGPADLHAADLCLWWAGELLGGELKVGWSETIDITTDIKHWILEDAQPRLARVPVEPRLAEYLEMLADQTQT</sequence>
<evidence type="ECO:0000313" key="2">
    <source>
        <dbReference type="Proteomes" id="UP000294508"/>
    </source>
</evidence>
<accession>A0A4R2HKG9</accession>